<dbReference type="Pfam" id="PF14050">
    <property type="entry name" value="Nudc_N"/>
    <property type="match status" value="1"/>
</dbReference>
<feature type="compositionally biased region" description="Low complexity" evidence="7">
    <location>
        <begin position="74"/>
        <end position="95"/>
    </location>
</feature>
<dbReference type="EMBL" id="GL349440">
    <property type="protein sequence ID" value="KNC55976.1"/>
    <property type="molecule type" value="Genomic_DNA"/>
</dbReference>
<dbReference type="CDD" id="cd06467">
    <property type="entry name" value="p23_NUDC_like"/>
    <property type="match status" value="1"/>
</dbReference>
<dbReference type="RefSeq" id="XP_013761023.1">
    <property type="nucleotide sequence ID" value="XM_013905569.1"/>
</dbReference>
<dbReference type="SUPFAM" id="SSF49764">
    <property type="entry name" value="HSP20-like chaperones"/>
    <property type="match status" value="1"/>
</dbReference>
<dbReference type="InterPro" id="IPR008978">
    <property type="entry name" value="HSP20-like_chaperone"/>
</dbReference>
<dbReference type="PANTHER" id="PTHR12356">
    <property type="entry name" value="NUCLEAR MOVEMENT PROTEIN NUDC"/>
    <property type="match status" value="1"/>
</dbReference>
<dbReference type="GO" id="GO:0051082">
    <property type="term" value="F:unfolded protein binding"/>
    <property type="evidence" value="ECO:0007669"/>
    <property type="project" value="TreeGrafter"/>
</dbReference>
<accession>A0A0L0DV57</accession>
<keyword evidence="10" id="KW-1185">Reference proteome</keyword>
<evidence type="ECO:0000313" key="10">
    <source>
        <dbReference type="Proteomes" id="UP000054408"/>
    </source>
</evidence>
<evidence type="ECO:0000256" key="4">
    <source>
        <dbReference type="ARBA" id="ARBA00022490"/>
    </source>
</evidence>
<sequence>MDDERFDGLLLGIAQQQQGIDGLLATFFGFLGRKTDFFTGAGAPHARKVVLKSFKAAHARFAAAPESDSDDEATPATTTTTTTTATTTTTSAAAAEPMARGIEEIASDDDDEPASAPPPTSAAAVTTSTSEEIGAGGRVLSGVIEEDEDNADDVGKLMPNPANGANLKNYFWGQSLQEVDITVPLGVDFKVRSRDCAVSISKNRISVGLKNATPILAGELEDDVRVDDCVWTLEDSSTVCITLTKSNQMAWWSAVVKGEPAIATRKVQPENSKLSDLDPETASMVEKMMENQKRKAQGMPSIEDEQKMAAFESFKAQHPELDFSQAKIQ</sequence>
<feature type="compositionally biased region" description="Low complexity" evidence="7">
    <location>
        <begin position="121"/>
        <end position="133"/>
    </location>
</feature>
<dbReference type="Proteomes" id="UP000054408">
    <property type="component" value="Unassembled WGS sequence"/>
</dbReference>
<dbReference type="Gene3D" id="2.60.40.790">
    <property type="match status" value="1"/>
</dbReference>
<dbReference type="Pfam" id="PF04969">
    <property type="entry name" value="CS"/>
    <property type="match status" value="1"/>
</dbReference>
<dbReference type="STRING" id="461836.A0A0L0DV57"/>
<reference evidence="9 10" key="1">
    <citation type="submission" date="2010-05" db="EMBL/GenBank/DDBJ databases">
        <title>The Genome Sequence of Thecamonas trahens ATCC 50062.</title>
        <authorList>
            <consortium name="The Broad Institute Genome Sequencing Platform"/>
            <person name="Russ C."/>
            <person name="Cuomo C."/>
            <person name="Shea T."/>
            <person name="Young S.K."/>
            <person name="Zeng Q."/>
            <person name="Koehrsen M."/>
            <person name="Haas B."/>
            <person name="Borodovsky M."/>
            <person name="Guigo R."/>
            <person name="Alvarado L."/>
            <person name="Berlin A."/>
            <person name="Bochicchio J."/>
            <person name="Borenstein D."/>
            <person name="Chapman S."/>
            <person name="Chen Z."/>
            <person name="Freedman E."/>
            <person name="Gellesch M."/>
            <person name="Goldberg J."/>
            <person name="Griggs A."/>
            <person name="Gujja S."/>
            <person name="Heilman E."/>
            <person name="Heiman D."/>
            <person name="Hepburn T."/>
            <person name="Howarth C."/>
            <person name="Jen D."/>
            <person name="Larson L."/>
            <person name="Mehta T."/>
            <person name="Park D."/>
            <person name="Pearson M."/>
            <person name="Roberts A."/>
            <person name="Saif S."/>
            <person name="Shenoy N."/>
            <person name="Sisk P."/>
            <person name="Stolte C."/>
            <person name="Sykes S."/>
            <person name="Thomson T."/>
            <person name="Walk T."/>
            <person name="White J."/>
            <person name="Yandava C."/>
            <person name="Burger G."/>
            <person name="Gray M.W."/>
            <person name="Holland P.W.H."/>
            <person name="King N."/>
            <person name="Lang F.B.F."/>
            <person name="Roger A.J."/>
            <person name="Ruiz-Trillo I."/>
            <person name="Lander E."/>
            <person name="Nusbaum C."/>
        </authorList>
    </citation>
    <scope>NUCLEOTIDE SEQUENCE [LARGE SCALE GENOMIC DNA]</scope>
    <source>
        <strain evidence="9 10">ATCC 50062</strain>
    </source>
</reference>
<feature type="region of interest" description="Disordered" evidence="7">
    <location>
        <begin position="62"/>
        <end position="95"/>
    </location>
</feature>
<dbReference type="PANTHER" id="PTHR12356:SF3">
    <property type="entry name" value="NUCLEAR MIGRATION PROTEIN NUDC"/>
    <property type="match status" value="1"/>
</dbReference>
<dbReference type="PROSITE" id="PS51203">
    <property type="entry name" value="CS"/>
    <property type="match status" value="1"/>
</dbReference>
<dbReference type="AlphaFoldDB" id="A0A0L0DV57"/>
<dbReference type="GO" id="GO:0005737">
    <property type="term" value="C:cytoplasm"/>
    <property type="evidence" value="ECO:0007669"/>
    <property type="project" value="UniProtKB-SubCell"/>
</dbReference>
<dbReference type="InterPro" id="IPR037898">
    <property type="entry name" value="NudC_fam"/>
</dbReference>
<keyword evidence="5" id="KW-0597">Phosphoprotein</keyword>
<dbReference type="GeneID" id="25561703"/>
<gene>
    <name evidence="9" type="ORF">AMSG_01990</name>
</gene>
<evidence type="ECO:0000256" key="3">
    <source>
        <dbReference type="ARBA" id="ARBA00017641"/>
    </source>
</evidence>
<dbReference type="FunFam" id="2.60.40.790:FF:000001">
    <property type="entry name" value="Nuclear migration protein nudC"/>
    <property type="match status" value="1"/>
</dbReference>
<name>A0A0L0DV57_THETB</name>
<dbReference type="OrthoDB" id="416217at2759"/>
<evidence type="ECO:0000313" key="9">
    <source>
        <dbReference type="EMBL" id="KNC55976.1"/>
    </source>
</evidence>
<feature type="region of interest" description="Disordered" evidence="7">
    <location>
        <begin position="107"/>
        <end position="136"/>
    </location>
</feature>
<comment type="similarity">
    <text evidence="2">Belongs to the nudC family.</text>
</comment>
<dbReference type="InterPro" id="IPR007052">
    <property type="entry name" value="CS_dom"/>
</dbReference>
<dbReference type="GO" id="GO:0006457">
    <property type="term" value="P:protein folding"/>
    <property type="evidence" value="ECO:0007669"/>
    <property type="project" value="TreeGrafter"/>
</dbReference>
<evidence type="ECO:0000256" key="2">
    <source>
        <dbReference type="ARBA" id="ARBA00010513"/>
    </source>
</evidence>
<evidence type="ECO:0000256" key="1">
    <source>
        <dbReference type="ARBA" id="ARBA00004496"/>
    </source>
</evidence>
<organism evidence="9 10">
    <name type="scientific">Thecamonas trahens ATCC 50062</name>
    <dbReference type="NCBI Taxonomy" id="461836"/>
    <lineage>
        <taxon>Eukaryota</taxon>
        <taxon>Apusozoa</taxon>
        <taxon>Apusomonadida</taxon>
        <taxon>Apusomonadidae</taxon>
        <taxon>Thecamonas</taxon>
    </lineage>
</organism>
<feature type="domain" description="CS" evidence="8">
    <location>
        <begin position="165"/>
        <end position="256"/>
    </location>
</feature>
<proteinExistence type="inferred from homology"/>
<evidence type="ECO:0000256" key="5">
    <source>
        <dbReference type="ARBA" id="ARBA00022553"/>
    </source>
</evidence>
<keyword evidence="4" id="KW-0963">Cytoplasm</keyword>
<dbReference type="InterPro" id="IPR025934">
    <property type="entry name" value="NudC_N_dom"/>
</dbReference>
<protein>
    <recommendedName>
        <fullName evidence="3">Nuclear migration protein nudC</fullName>
    </recommendedName>
    <alternativeName>
        <fullName evidence="6">Nuclear distribution protein C homolog</fullName>
    </alternativeName>
</protein>
<evidence type="ECO:0000256" key="7">
    <source>
        <dbReference type="SAM" id="MobiDB-lite"/>
    </source>
</evidence>
<evidence type="ECO:0000259" key="8">
    <source>
        <dbReference type="PROSITE" id="PS51203"/>
    </source>
</evidence>
<comment type="subcellular location">
    <subcellularLocation>
        <location evidence="1">Cytoplasm</location>
    </subcellularLocation>
</comment>
<dbReference type="eggNOG" id="KOG2265">
    <property type="taxonomic scope" value="Eukaryota"/>
</dbReference>
<evidence type="ECO:0000256" key="6">
    <source>
        <dbReference type="ARBA" id="ARBA00030427"/>
    </source>
</evidence>
<dbReference type="OMA" id="NQMEWWS"/>